<reference evidence="2 3" key="1">
    <citation type="journal article" date="2019" name="Int. J. Syst. Evol. Microbiol.">
        <title>The Global Catalogue of Microorganisms (GCM) 10K type strain sequencing project: providing services to taxonomists for standard genome sequencing and annotation.</title>
        <authorList>
            <consortium name="The Broad Institute Genomics Platform"/>
            <consortium name="The Broad Institute Genome Sequencing Center for Infectious Disease"/>
            <person name="Wu L."/>
            <person name="Ma J."/>
        </authorList>
    </citation>
    <scope>NUCLEOTIDE SEQUENCE [LARGE SCALE GENOMIC DNA]</scope>
    <source>
        <strain evidence="2 3">JCM 4524</strain>
    </source>
</reference>
<comment type="caution">
    <text evidence="2">The sequence shown here is derived from an EMBL/GenBank/DDBJ whole genome shotgun (WGS) entry which is preliminary data.</text>
</comment>
<dbReference type="EMBL" id="BAAASJ010000016">
    <property type="protein sequence ID" value="GAA2624833.1"/>
    <property type="molecule type" value="Genomic_DNA"/>
</dbReference>
<sequence length="132" mass="13139">MLGVGFVGAVMTAPILPRASGGWAEWGRGGLPPGAGRGAYGAGGFGFVGECGLSVAGRAVPRAPEKPKPATSRAQGKPVPPTTRSLPLTHRPTAPTHHPPQGRGAVTLAAPPRGATIPNEPAAARDPNAPPP</sequence>
<evidence type="ECO:0000313" key="2">
    <source>
        <dbReference type="EMBL" id="GAA2624833.1"/>
    </source>
</evidence>
<evidence type="ECO:0000256" key="1">
    <source>
        <dbReference type="SAM" id="MobiDB-lite"/>
    </source>
</evidence>
<accession>A0ABN3QF28</accession>
<proteinExistence type="predicted"/>
<gene>
    <name evidence="2" type="ORF">GCM10010307_11380</name>
</gene>
<dbReference type="Proteomes" id="UP001500151">
    <property type="component" value="Unassembled WGS sequence"/>
</dbReference>
<organism evidence="2 3">
    <name type="scientific">Streptomyces vastus</name>
    <dbReference type="NCBI Taxonomy" id="285451"/>
    <lineage>
        <taxon>Bacteria</taxon>
        <taxon>Bacillati</taxon>
        <taxon>Actinomycetota</taxon>
        <taxon>Actinomycetes</taxon>
        <taxon>Kitasatosporales</taxon>
        <taxon>Streptomycetaceae</taxon>
        <taxon>Streptomyces</taxon>
    </lineage>
</organism>
<name>A0ABN3QF28_9ACTN</name>
<evidence type="ECO:0000313" key="3">
    <source>
        <dbReference type="Proteomes" id="UP001500151"/>
    </source>
</evidence>
<feature type="compositionally biased region" description="Low complexity" evidence="1">
    <location>
        <begin position="87"/>
        <end position="96"/>
    </location>
</feature>
<feature type="compositionally biased region" description="Low complexity" evidence="1">
    <location>
        <begin position="118"/>
        <end position="132"/>
    </location>
</feature>
<protein>
    <submittedName>
        <fullName evidence="2">Uncharacterized protein</fullName>
    </submittedName>
</protein>
<feature type="region of interest" description="Disordered" evidence="1">
    <location>
        <begin position="59"/>
        <end position="132"/>
    </location>
</feature>
<keyword evidence="3" id="KW-1185">Reference proteome</keyword>